<dbReference type="CDD" id="cd07011">
    <property type="entry name" value="cupin_PMI_type_I_N"/>
    <property type="match status" value="1"/>
</dbReference>
<dbReference type="Pfam" id="PF20512">
    <property type="entry name" value="PMI_typeI_hel"/>
    <property type="match status" value="1"/>
</dbReference>
<evidence type="ECO:0000256" key="5">
    <source>
        <dbReference type="ARBA" id="ARBA00011956"/>
    </source>
</evidence>
<dbReference type="Pfam" id="PF20511">
    <property type="entry name" value="PMI_typeI_cat"/>
    <property type="match status" value="1"/>
</dbReference>
<dbReference type="GO" id="GO:0004476">
    <property type="term" value="F:mannose-6-phosphate isomerase activity"/>
    <property type="evidence" value="ECO:0007669"/>
    <property type="project" value="UniProtKB-EC"/>
</dbReference>
<evidence type="ECO:0000256" key="7">
    <source>
        <dbReference type="ARBA" id="ARBA00022723"/>
    </source>
</evidence>
<reference evidence="16" key="2">
    <citation type="submission" date="2015-01" db="EMBL/GenBank/DDBJ databases">
        <title>Evolutionary Origins and Diversification of the Mycorrhizal Mutualists.</title>
        <authorList>
            <consortium name="DOE Joint Genome Institute"/>
            <consortium name="Mycorrhizal Genomics Consortium"/>
            <person name="Kohler A."/>
            <person name="Kuo A."/>
            <person name="Nagy L.G."/>
            <person name="Floudas D."/>
            <person name="Copeland A."/>
            <person name="Barry K.W."/>
            <person name="Cichocki N."/>
            <person name="Veneault-Fourrey C."/>
            <person name="LaButti K."/>
            <person name="Lindquist E.A."/>
            <person name="Lipzen A."/>
            <person name="Lundell T."/>
            <person name="Morin E."/>
            <person name="Murat C."/>
            <person name="Riley R."/>
            <person name="Ohm R."/>
            <person name="Sun H."/>
            <person name="Tunlid A."/>
            <person name="Henrissat B."/>
            <person name="Grigoriev I.V."/>
            <person name="Hibbett D.S."/>
            <person name="Martin F."/>
        </authorList>
    </citation>
    <scope>NUCLEOTIDE SEQUENCE [LARGE SCALE GENOMIC DNA]</scope>
    <source>
        <strain evidence="16">ATCC 200175</strain>
    </source>
</reference>
<dbReference type="Gene3D" id="2.60.120.10">
    <property type="entry name" value="Jelly Rolls"/>
    <property type="match status" value="2"/>
</dbReference>
<dbReference type="PANTHER" id="PTHR10309">
    <property type="entry name" value="MANNOSE-6-PHOSPHATE ISOMERASE"/>
    <property type="match status" value="1"/>
</dbReference>
<feature type="binding site" evidence="12">
    <location>
        <position position="107"/>
    </location>
    <ligand>
        <name>Zn(2+)</name>
        <dbReference type="ChEBI" id="CHEBI:29105"/>
    </ligand>
</feature>
<keyword evidence="9 15" id="KW-0413">Isomerase</keyword>
<proteinExistence type="inferred from homology"/>
<dbReference type="Proteomes" id="UP000053647">
    <property type="component" value="Unassembled WGS sequence"/>
</dbReference>
<keyword evidence="8 12" id="KW-0862">Zinc</keyword>
<evidence type="ECO:0000256" key="8">
    <source>
        <dbReference type="ARBA" id="ARBA00022833"/>
    </source>
</evidence>
<dbReference type="NCBIfam" id="TIGR00218">
    <property type="entry name" value="manA"/>
    <property type="match status" value="1"/>
</dbReference>
<dbReference type="PRINTS" id="PR00714">
    <property type="entry name" value="MAN6PISMRASE"/>
</dbReference>
<dbReference type="GO" id="GO:0008270">
    <property type="term" value="F:zinc ion binding"/>
    <property type="evidence" value="ECO:0007669"/>
    <property type="project" value="InterPro"/>
</dbReference>
<dbReference type="EC" id="5.3.1.8" evidence="5"/>
<dbReference type="GO" id="GO:0005829">
    <property type="term" value="C:cytosol"/>
    <property type="evidence" value="ECO:0007669"/>
    <property type="project" value="TreeGrafter"/>
</dbReference>
<dbReference type="AlphaFoldDB" id="A0A0C9SXN2"/>
<evidence type="ECO:0000256" key="11">
    <source>
        <dbReference type="ARBA" id="ARBA00030762"/>
    </source>
</evidence>
<evidence type="ECO:0000256" key="3">
    <source>
        <dbReference type="ARBA" id="ARBA00004666"/>
    </source>
</evidence>
<dbReference type="SUPFAM" id="SSF51182">
    <property type="entry name" value="RmlC-like cupins"/>
    <property type="match status" value="1"/>
</dbReference>
<evidence type="ECO:0000313" key="16">
    <source>
        <dbReference type="Proteomes" id="UP000053647"/>
    </source>
</evidence>
<evidence type="ECO:0000313" key="15">
    <source>
        <dbReference type="EMBL" id="KIJ14519.1"/>
    </source>
</evidence>
<evidence type="ECO:0000256" key="2">
    <source>
        <dbReference type="ARBA" id="ARBA00002564"/>
    </source>
</evidence>
<protein>
    <recommendedName>
        <fullName evidence="6">Mannose-6-phosphate isomerase</fullName>
        <ecNumber evidence="5">5.3.1.8</ecNumber>
    </recommendedName>
    <alternativeName>
        <fullName evidence="10">Phosphohexomutase</fullName>
    </alternativeName>
    <alternativeName>
        <fullName evidence="11">Phosphomannose isomerase</fullName>
    </alternativeName>
</protein>
<dbReference type="InterPro" id="IPR046457">
    <property type="entry name" value="PMI_typeI_cat"/>
</dbReference>
<keyword evidence="16" id="KW-1185">Reference proteome</keyword>
<dbReference type="PROSITE" id="PS00965">
    <property type="entry name" value="PMI_I_1"/>
    <property type="match status" value="1"/>
</dbReference>
<dbReference type="PANTHER" id="PTHR10309:SF0">
    <property type="entry name" value="MANNOSE-6-PHOSPHATE ISOMERASE"/>
    <property type="match status" value="1"/>
</dbReference>
<dbReference type="InterPro" id="IPR016305">
    <property type="entry name" value="Mannose-6-P_Isomerase"/>
</dbReference>
<evidence type="ECO:0000256" key="6">
    <source>
        <dbReference type="ARBA" id="ARBA00018236"/>
    </source>
</evidence>
<dbReference type="GO" id="GO:0009298">
    <property type="term" value="P:GDP-mannose biosynthetic process"/>
    <property type="evidence" value="ECO:0007669"/>
    <property type="project" value="UniProtKB-UniPathway"/>
</dbReference>
<comment type="function">
    <text evidence="2">Involved in the synthesis of the GDP-mannose and dolichol-phosphate-mannose required for a number of critical mannosyl transfer reactions.</text>
</comment>
<comment type="cofactor">
    <cofactor evidence="12">
        <name>Zn(2+)</name>
        <dbReference type="ChEBI" id="CHEBI:29105"/>
    </cofactor>
    <text evidence="12">Binds 1 zinc ion per subunit.</text>
</comment>
<sequence length="424" mass="46558">MSEQVFLITSEIKTYPWGKKGQASLVAQLASIPDCHVDESVTYAELWMGTHPAAPSRVLDSGKLLSEHLAANPHLLGEPVINRFGLKDGNLPFLFKVLSFDKALPVQIHPNKSLAERIHANQPERYGDPNHKPEMALALSQFHVLCGFLPGFQMLAYLSSVPEFASMFSQDLIDNLSSAVQQKDADRQKGVLKELWSTLLKANKAAVEQNLSTLVDRYRSAKVSPEEEKVKPLLLRLYDMYPGDHGVFCAFMMNYYVLNEGHALSVTVGEPHAYISGDIIECMATSDNTIAAAFCPEEDKDIDNFLAGVQVSPALGKTLIQPTMFTPGSTHTNGTLVFNPGINELAVMQVIVAKSHIEGHRPRRGPSIAIVTDGAGTIVWADGSKRLHLKRGQVVFIGQGTAVKFSAGERPFHLYRAFVEVPLD</sequence>
<feature type="domain" description="Phosphomannose isomerase type I helical insertion" evidence="14">
    <location>
        <begin position="171"/>
        <end position="252"/>
    </location>
</feature>
<name>A0A0C9SXN2_PAXIN</name>
<evidence type="ECO:0000259" key="13">
    <source>
        <dbReference type="Pfam" id="PF20511"/>
    </source>
</evidence>
<keyword evidence="7 12" id="KW-0479">Metal-binding</keyword>
<dbReference type="UniPathway" id="UPA00126">
    <property type="reaction ID" value="UER00423"/>
</dbReference>
<dbReference type="InterPro" id="IPR046458">
    <property type="entry name" value="PMI_typeI_hel"/>
</dbReference>
<evidence type="ECO:0000256" key="1">
    <source>
        <dbReference type="ARBA" id="ARBA00000757"/>
    </source>
</evidence>
<organism evidence="15 16">
    <name type="scientific">Paxillus involutus ATCC 200175</name>
    <dbReference type="NCBI Taxonomy" id="664439"/>
    <lineage>
        <taxon>Eukaryota</taxon>
        <taxon>Fungi</taxon>
        <taxon>Dikarya</taxon>
        <taxon>Basidiomycota</taxon>
        <taxon>Agaricomycotina</taxon>
        <taxon>Agaricomycetes</taxon>
        <taxon>Agaricomycetidae</taxon>
        <taxon>Boletales</taxon>
        <taxon>Paxilineae</taxon>
        <taxon>Paxillaceae</taxon>
        <taxon>Paxillus</taxon>
    </lineage>
</organism>
<feature type="binding site" evidence="12">
    <location>
        <position position="109"/>
    </location>
    <ligand>
        <name>Zn(2+)</name>
        <dbReference type="ChEBI" id="CHEBI:29105"/>
    </ligand>
</feature>
<comment type="pathway">
    <text evidence="3">Nucleotide-sugar biosynthesis; GDP-alpha-D-mannose biosynthesis; alpha-D-mannose 1-phosphate from D-fructose 6-phosphate: step 1/2.</text>
</comment>
<dbReference type="InterPro" id="IPR011051">
    <property type="entry name" value="RmlC_Cupin_sf"/>
</dbReference>
<accession>A0A0C9SXN2</accession>
<evidence type="ECO:0000256" key="9">
    <source>
        <dbReference type="ARBA" id="ARBA00023235"/>
    </source>
</evidence>
<dbReference type="InterPro" id="IPR018050">
    <property type="entry name" value="Pmannose_isomerase-type1_CS"/>
</dbReference>
<dbReference type="InterPro" id="IPR014710">
    <property type="entry name" value="RmlC-like_jellyroll"/>
</dbReference>
<comment type="catalytic activity">
    <reaction evidence="1">
        <text>D-mannose 6-phosphate = D-fructose 6-phosphate</text>
        <dbReference type="Rhea" id="RHEA:12356"/>
        <dbReference type="ChEBI" id="CHEBI:58735"/>
        <dbReference type="ChEBI" id="CHEBI:61527"/>
        <dbReference type="EC" id="5.3.1.8"/>
    </reaction>
</comment>
<feature type="binding site" evidence="12">
    <location>
        <position position="134"/>
    </location>
    <ligand>
        <name>Zn(2+)</name>
        <dbReference type="ChEBI" id="CHEBI:29105"/>
    </ligand>
</feature>
<dbReference type="OrthoDB" id="6605218at2759"/>
<dbReference type="GO" id="GO:0005975">
    <property type="term" value="P:carbohydrate metabolic process"/>
    <property type="evidence" value="ECO:0007669"/>
    <property type="project" value="InterPro"/>
</dbReference>
<comment type="similarity">
    <text evidence="4">Belongs to the mannose-6-phosphate isomerase type 1 family.</text>
</comment>
<evidence type="ECO:0000256" key="4">
    <source>
        <dbReference type="ARBA" id="ARBA00010772"/>
    </source>
</evidence>
<dbReference type="HOGENOM" id="CLU_026967_0_0_1"/>
<dbReference type="InterPro" id="IPR001250">
    <property type="entry name" value="Man6P_Isoase-1"/>
</dbReference>
<gene>
    <name evidence="15" type="ORF">PAXINDRAFT_176699</name>
</gene>
<reference evidence="15 16" key="1">
    <citation type="submission" date="2014-06" db="EMBL/GenBank/DDBJ databases">
        <authorList>
            <consortium name="DOE Joint Genome Institute"/>
            <person name="Kuo A."/>
            <person name="Kohler A."/>
            <person name="Nagy L.G."/>
            <person name="Floudas D."/>
            <person name="Copeland A."/>
            <person name="Barry K.W."/>
            <person name="Cichocki N."/>
            <person name="Veneault-Fourrey C."/>
            <person name="LaButti K."/>
            <person name="Lindquist E.A."/>
            <person name="Lipzen A."/>
            <person name="Lundell T."/>
            <person name="Morin E."/>
            <person name="Murat C."/>
            <person name="Sun H."/>
            <person name="Tunlid A."/>
            <person name="Henrissat B."/>
            <person name="Grigoriev I.V."/>
            <person name="Hibbett D.S."/>
            <person name="Martin F."/>
            <person name="Nordberg H.P."/>
            <person name="Cantor M.N."/>
            <person name="Hua S.X."/>
        </authorList>
    </citation>
    <scope>NUCLEOTIDE SEQUENCE [LARGE SCALE GENOMIC DNA]</scope>
    <source>
        <strain evidence="15 16">ATCC 200175</strain>
    </source>
</reference>
<evidence type="ECO:0000256" key="10">
    <source>
        <dbReference type="ARBA" id="ARBA00029741"/>
    </source>
</evidence>
<dbReference type="EMBL" id="KN819342">
    <property type="protein sequence ID" value="KIJ14519.1"/>
    <property type="molecule type" value="Genomic_DNA"/>
</dbReference>
<evidence type="ECO:0000256" key="12">
    <source>
        <dbReference type="PIRSR" id="PIRSR001480-2"/>
    </source>
</evidence>
<feature type="binding site" evidence="12">
    <location>
        <position position="272"/>
    </location>
    <ligand>
        <name>Zn(2+)</name>
        <dbReference type="ChEBI" id="CHEBI:29105"/>
    </ligand>
</feature>
<feature type="domain" description="Phosphomannose isomerase type I catalytic" evidence="13">
    <location>
        <begin position="6"/>
        <end position="149"/>
    </location>
</feature>
<evidence type="ECO:0000259" key="14">
    <source>
        <dbReference type="Pfam" id="PF20512"/>
    </source>
</evidence>
<dbReference type="PIRSF" id="PIRSF001480">
    <property type="entry name" value="Mannose-6-phosphate_isomerase"/>
    <property type="match status" value="1"/>
</dbReference>
<dbReference type="Gene3D" id="1.10.441.10">
    <property type="entry name" value="Phosphomannose Isomerase, domain 2"/>
    <property type="match status" value="1"/>
</dbReference>